<reference evidence="1" key="1">
    <citation type="submission" date="2023-02" db="EMBL/GenBank/DDBJ databases">
        <authorList>
            <person name="Palmer J.M."/>
        </authorList>
    </citation>
    <scope>NUCLEOTIDE SEQUENCE</scope>
    <source>
        <strain evidence="1">FW57</strain>
    </source>
</reference>
<accession>A0AAD4HY06</accession>
<dbReference type="Pfam" id="PF00378">
    <property type="entry name" value="ECH_1"/>
    <property type="match status" value="1"/>
</dbReference>
<organism evidence="1 2">
    <name type="scientific">Staphylotrichum longicolle</name>
    <dbReference type="NCBI Taxonomy" id="669026"/>
    <lineage>
        <taxon>Eukaryota</taxon>
        <taxon>Fungi</taxon>
        <taxon>Dikarya</taxon>
        <taxon>Ascomycota</taxon>
        <taxon>Pezizomycotina</taxon>
        <taxon>Sordariomycetes</taxon>
        <taxon>Sordariomycetidae</taxon>
        <taxon>Sordariales</taxon>
        <taxon>Chaetomiaceae</taxon>
        <taxon>Staphylotrichum</taxon>
    </lineage>
</organism>
<proteinExistence type="predicted"/>
<keyword evidence="2" id="KW-1185">Reference proteome</keyword>
<dbReference type="AlphaFoldDB" id="A0AAD4HY06"/>
<name>A0AAD4HY06_9PEZI</name>
<comment type="caution">
    <text evidence="1">The sequence shown here is derived from an EMBL/GenBank/DDBJ whole genome shotgun (WGS) entry which is preliminary data.</text>
</comment>
<dbReference type="Proteomes" id="UP001197093">
    <property type="component" value="Unassembled WGS sequence"/>
</dbReference>
<dbReference type="Gene3D" id="3.90.226.10">
    <property type="entry name" value="2-enoyl-CoA Hydratase, Chain A, domain 1"/>
    <property type="match status" value="1"/>
</dbReference>
<gene>
    <name evidence="1" type="ORF">NEMBOFW57_006389</name>
</gene>
<dbReference type="SUPFAM" id="SSF52096">
    <property type="entry name" value="ClpP/crotonase"/>
    <property type="match status" value="1"/>
</dbReference>
<sequence length="154" mass="17032">MSHAVNTHVVWLINLSNDQNPEFFGGRQLEAAYHSNMTKQFVIRSTPCDHVRVLAIHRPEKRNALSQQVIDCFLEELRDAFMTRVAGSLSSPAPRPSNSDRAAGADIQEIAALSTEAAIRHRYLEDLCKGMADVKKPLLAAVEGIAVGHFVELN</sequence>
<evidence type="ECO:0000313" key="1">
    <source>
        <dbReference type="EMBL" id="KAG7286890.1"/>
    </source>
</evidence>
<evidence type="ECO:0000313" key="2">
    <source>
        <dbReference type="Proteomes" id="UP001197093"/>
    </source>
</evidence>
<dbReference type="InterPro" id="IPR001753">
    <property type="entry name" value="Enoyl-CoA_hydra/iso"/>
</dbReference>
<protein>
    <submittedName>
        <fullName evidence="1">Uncharacterized protein</fullName>
    </submittedName>
</protein>
<dbReference type="EMBL" id="JAHCVI010000003">
    <property type="protein sequence ID" value="KAG7286890.1"/>
    <property type="molecule type" value="Genomic_DNA"/>
</dbReference>
<dbReference type="InterPro" id="IPR029045">
    <property type="entry name" value="ClpP/crotonase-like_dom_sf"/>
</dbReference>